<feature type="compositionally biased region" description="Polar residues" evidence="1">
    <location>
        <begin position="140"/>
        <end position="158"/>
    </location>
</feature>
<gene>
    <name evidence="3" type="ORF">CBP36_21805</name>
</gene>
<organism evidence="3 4">
    <name type="scientific">Acidovorax carolinensis</name>
    <dbReference type="NCBI Taxonomy" id="553814"/>
    <lineage>
        <taxon>Bacteria</taxon>
        <taxon>Pseudomonadati</taxon>
        <taxon>Pseudomonadota</taxon>
        <taxon>Betaproteobacteria</taxon>
        <taxon>Burkholderiales</taxon>
        <taxon>Comamonadaceae</taxon>
        <taxon>Acidovorax</taxon>
    </lineage>
</organism>
<geneLocation type="plasmid" evidence="3 4">
    <name>pACP4.4</name>
</geneLocation>
<dbReference type="Pfam" id="PF03743">
    <property type="entry name" value="TrbI"/>
    <property type="match status" value="1"/>
</dbReference>
<keyword evidence="2" id="KW-1133">Transmembrane helix</keyword>
<proteinExistence type="predicted"/>
<evidence type="ECO:0000256" key="2">
    <source>
        <dbReference type="SAM" id="Phobius"/>
    </source>
</evidence>
<dbReference type="KEGG" id="acis:CBP35_21035"/>
<keyword evidence="4" id="KW-1185">Reference proteome</keyword>
<dbReference type="CDD" id="cd16430">
    <property type="entry name" value="TraB"/>
    <property type="match status" value="1"/>
</dbReference>
<feature type="region of interest" description="Disordered" evidence="1">
    <location>
        <begin position="106"/>
        <end position="160"/>
    </location>
</feature>
<feature type="transmembrane region" description="Helical" evidence="2">
    <location>
        <begin position="12"/>
        <end position="34"/>
    </location>
</feature>
<dbReference type="OrthoDB" id="15544at2"/>
<keyword evidence="3" id="KW-0614">Plasmid</keyword>
<dbReference type="Proteomes" id="UP000194440">
    <property type="component" value="Plasmid pACP4.4"/>
</dbReference>
<evidence type="ECO:0000313" key="3">
    <source>
        <dbReference type="EMBL" id="ART61599.1"/>
    </source>
</evidence>
<keyword evidence="2" id="KW-0472">Membrane</keyword>
<sequence length="449" mass="46276">MSEPNAQTKKRQMMLIGGAVTGILGLAGAGMFLFDSGPAQHREKPKTVSITAPGTVDDKDAWRAQQAAKEKSNEALIGEVKTQLKAQEEQNKKLAQALEELKANKAAAGSAGSGTAAKPDASVLDKPLPIGNGTGPGQRVLQSPNGKGGATTLNQPLNQVDVPARREVEIITFNNAEGKGAAGAAVGGAGGITEVLGFPTDEKAKKYGTTSGGADGKKQTIEFLPAGSFVRVAMLNGVDAPTGGQAQSNPLPVAFHVLDVANLANKHKLDIKDCRIVAATWGDLSSERMMGRTETLACVINGEAVEMAIKGQVIGEDGKAGVRGRLVTKQGQLLANALFAGALSGIGKAFQSSATITSTGGGGITQTIDPDKIGQAAIGGGVGSAGQQLAQYYLKAADKLYPVIETDGGRTVEILITKGAVYSGKALAKDDYRGLLKRTGTNSRRYEDD</sequence>
<accession>A0A240UKQ2</accession>
<evidence type="ECO:0000313" key="4">
    <source>
        <dbReference type="Proteomes" id="UP000194440"/>
    </source>
</evidence>
<dbReference type="AlphaFoldDB" id="A0A240UKQ2"/>
<name>A0A240UKQ2_9BURK</name>
<protein>
    <submittedName>
        <fullName evidence="3">Conjugal transfer protein TraI</fullName>
    </submittedName>
</protein>
<feature type="compositionally biased region" description="Low complexity" evidence="1">
    <location>
        <begin position="106"/>
        <end position="118"/>
    </location>
</feature>
<keyword evidence="2" id="KW-0812">Transmembrane</keyword>
<dbReference type="InterPro" id="IPR005498">
    <property type="entry name" value="T4SS_VirB10/TraB/TrbI"/>
</dbReference>
<dbReference type="KEGG" id="acip:CBP36_21805"/>
<dbReference type="RefSeq" id="WP_029309676.1">
    <property type="nucleotide sequence ID" value="NZ_CP021365.1"/>
</dbReference>
<evidence type="ECO:0000256" key="1">
    <source>
        <dbReference type="SAM" id="MobiDB-lite"/>
    </source>
</evidence>
<dbReference type="EMBL" id="CP021370">
    <property type="protein sequence ID" value="ART61599.1"/>
    <property type="molecule type" value="Genomic_DNA"/>
</dbReference>
<reference evidence="3" key="1">
    <citation type="submission" date="2017-05" db="EMBL/GenBank/DDBJ databases">
        <title>Polyphasic characterization of four soil-derived phenanthrene-degrading Acidovorax strains and proposal of Acidovorax phenanthrenivorans sp. nov.</title>
        <authorList>
            <person name="Singleton D."/>
            <person name="Lee J."/>
            <person name="Dickey A.N."/>
            <person name="Stroud A."/>
            <person name="Scholl E.H."/>
            <person name="Wright F.A."/>
            <person name="Aitken M.D."/>
        </authorList>
    </citation>
    <scope>NUCLEOTIDE SEQUENCE</scope>
    <source>
        <strain evidence="3">P4</strain>
        <plasmid evidence="3">pACP4.4</plasmid>
    </source>
</reference>